<evidence type="ECO:0000256" key="5">
    <source>
        <dbReference type="ARBA" id="ARBA00023014"/>
    </source>
</evidence>
<dbReference type="GO" id="GO:0051539">
    <property type="term" value="F:4 iron, 4 sulfur cluster binding"/>
    <property type="evidence" value="ECO:0007669"/>
    <property type="project" value="UniProtKB-UniRule"/>
</dbReference>
<dbReference type="Pfam" id="PF02754">
    <property type="entry name" value="CCG"/>
    <property type="match status" value="2"/>
</dbReference>
<protein>
    <recommendedName>
        <fullName evidence="6">Glycolate oxidase iron-sulfur subunit</fullName>
        <ecNumber evidence="6">1.1.99.14</ecNumber>
    </recommendedName>
</protein>
<comment type="catalytic activity">
    <reaction evidence="6">
        <text>glycolate + A = glyoxylate + AH2</text>
        <dbReference type="Rhea" id="RHEA:21264"/>
        <dbReference type="ChEBI" id="CHEBI:13193"/>
        <dbReference type="ChEBI" id="CHEBI:17499"/>
        <dbReference type="ChEBI" id="CHEBI:29805"/>
        <dbReference type="ChEBI" id="CHEBI:36655"/>
        <dbReference type="EC" id="1.1.99.14"/>
    </reaction>
</comment>
<dbReference type="eggNOG" id="COG0247">
    <property type="taxonomic scope" value="Bacteria"/>
</dbReference>
<evidence type="ECO:0000313" key="8">
    <source>
        <dbReference type="EMBL" id="ADC89071.1"/>
    </source>
</evidence>
<name>D3SPI4_THEAH</name>
<dbReference type="PANTHER" id="PTHR32479">
    <property type="entry name" value="GLYCOLATE OXIDASE IRON-SULFUR SUBUNIT"/>
    <property type="match status" value="1"/>
</dbReference>
<organism evidence="8 9">
    <name type="scientific">Thermocrinis albus (strain DSM 14484 / JCM 11386 / HI 11/12)</name>
    <dbReference type="NCBI Taxonomy" id="638303"/>
    <lineage>
        <taxon>Bacteria</taxon>
        <taxon>Pseudomonadati</taxon>
        <taxon>Aquificota</taxon>
        <taxon>Aquificia</taxon>
        <taxon>Aquificales</taxon>
        <taxon>Aquificaceae</taxon>
        <taxon>Thermocrinis</taxon>
    </lineage>
</organism>
<dbReference type="Gene3D" id="1.10.1060.10">
    <property type="entry name" value="Alpha-helical ferredoxin"/>
    <property type="match status" value="1"/>
</dbReference>
<dbReference type="PROSITE" id="PS51379">
    <property type="entry name" value="4FE4S_FER_2"/>
    <property type="match status" value="2"/>
</dbReference>
<keyword evidence="5 6" id="KW-0411">Iron-sulfur</keyword>
<keyword evidence="9" id="KW-1185">Reference proteome</keyword>
<evidence type="ECO:0000259" key="7">
    <source>
        <dbReference type="PROSITE" id="PS51379"/>
    </source>
</evidence>
<keyword evidence="4 6" id="KW-0408">Iron</keyword>
<dbReference type="OrthoDB" id="9794954at2"/>
<dbReference type="HOGENOM" id="CLU_023081_0_1_0"/>
<reference evidence="9" key="1">
    <citation type="journal article" date="2010" name="Stand. Genomic Sci.">
        <title>Complete genome sequence of Thermocrinis albus type strain (HI 11/12T).</title>
        <authorList>
            <person name="Wirth R."/>
            <person name="Sikorski J."/>
            <person name="Brambilla E."/>
            <person name="Misra M."/>
            <person name="Lapidus A."/>
            <person name="Copeland A."/>
            <person name="Nolan M."/>
            <person name="Lucas S."/>
            <person name="Chen F."/>
            <person name="Tice H."/>
            <person name="Cheng J.F."/>
            <person name="Han C."/>
            <person name="Detter J.C."/>
            <person name="Tapia R."/>
            <person name="Bruce D."/>
            <person name="Goodwin L."/>
            <person name="Pitluck S."/>
            <person name="Pati A."/>
            <person name="Anderson I."/>
            <person name="Ivanova N."/>
            <person name="Mavromatis K."/>
            <person name="Mikhailova N."/>
            <person name="Chen A."/>
            <person name="Palaniappan K."/>
            <person name="Bilek Y."/>
            <person name="Hader T."/>
            <person name="Land M."/>
            <person name="Hauser L."/>
            <person name="Chang Y.J."/>
            <person name="Jeffries C.D."/>
            <person name="Tindall B.J."/>
            <person name="Rohde M."/>
            <person name="Goker M."/>
            <person name="Bristow J."/>
            <person name="Eisen J.A."/>
            <person name="Markowitz V."/>
            <person name="Hugenholtz P."/>
            <person name="Kyrpides N.C."/>
            <person name="Klenk H.P."/>
        </authorList>
    </citation>
    <scope>NUCLEOTIDE SEQUENCE [LARGE SCALE GENOMIC DNA]</scope>
    <source>
        <strain evidence="9">DSM 14484 / JCM 11386 / HI 11/12</strain>
    </source>
</reference>
<keyword evidence="1 6" id="KW-0004">4Fe-4S</keyword>
<dbReference type="STRING" id="638303.Thal_0437"/>
<dbReference type="PIRSF" id="PIRSF000139">
    <property type="entry name" value="Glc_ox_4Fe-4S"/>
    <property type="match status" value="1"/>
</dbReference>
<dbReference type="AlphaFoldDB" id="D3SPI4"/>
<evidence type="ECO:0000256" key="1">
    <source>
        <dbReference type="ARBA" id="ARBA00022485"/>
    </source>
</evidence>
<keyword evidence="6" id="KW-0249">Electron transport</keyword>
<gene>
    <name evidence="8" type="ordered locus">Thal_0437</name>
</gene>
<dbReference type="EC" id="1.1.99.14" evidence="6"/>
<comment type="cofactor">
    <cofactor evidence="6">
        <name>[4Fe-4S] cluster</name>
        <dbReference type="ChEBI" id="CHEBI:49883"/>
    </cofactor>
    <text evidence="6">Binds 2 [4Fe-4S] clusters.</text>
</comment>
<keyword evidence="2 6" id="KW-0479">Metal-binding</keyword>
<keyword evidence="6" id="KW-0813">Transport</keyword>
<dbReference type="Pfam" id="PF13183">
    <property type="entry name" value="Fer4_8"/>
    <property type="match status" value="1"/>
</dbReference>
<dbReference type="KEGG" id="tal:Thal_0437"/>
<dbReference type="InterPro" id="IPR012257">
    <property type="entry name" value="Glc_ox_4Fe-4S"/>
</dbReference>
<dbReference type="PANTHER" id="PTHR32479:SF20">
    <property type="entry name" value="GLYCOLATE OXIDASE IRON-SULFUR SUBUNIT"/>
    <property type="match status" value="1"/>
</dbReference>
<dbReference type="PROSITE" id="PS00198">
    <property type="entry name" value="4FE4S_FER_1"/>
    <property type="match status" value="2"/>
</dbReference>
<dbReference type="Proteomes" id="UP000002043">
    <property type="component" value="Chromosome"/>
</dbReference>
<comment type="function">
    <text evidence="6">Component of a complex that catalyzes the oxidation of glycolate to glyoxylate.</text>
</comment>
<dbReference type="GO" id="GO:0046872">
    <property type="term" value="F:metal ion binding"/>
    <property type="evidence" value="ECO:0007669"/>
    <property type="project" value="UniProtKB-UniRule"/>
</dbReference>
<proteinExistence type="predicted"/>
<feature type="domain" description="4Fe-4S ferredoxin-type" evidence="7">
    <location>
        <begin position="5"/>
        <end position="35"/>
    </location>
</feature>
<sequence>MEKLVEIPLDLAQKCVKCGLCKSVCPTYRQEEGSYARGRLALAEMVVKGDLPLTQEVAKQWDECAMCRRCEWICPNDVQYKEIMAFARHHQKKKLGMGLVKRMALKSLMLLQSPLGRKVVPILGKILRLLPAEGLRIIFPTGARKFMPKASPSAFELRGKVFQADQEKGKLLFFTGCMIDAFYTETGRNVIKLMNRAGYTVIVPEDIRCCGAPHYYSGDMESFTQLKEHNMKEMSKYQYDAVVVACPTCGGALKEDYGIDKDVFDFTQIIQKNPLPFKGNGERVTFHVPCHSYTAMKLKEEVFYDTLKMVKNAEVRKASKDKSCCGFAGIFSITNPALSDKIQKEKMDDLLKTEAQVVLTTCPGCVLQLTDGTRKYGKCQKVMHLADYLAQRLHDGEDRGSLQR</sequence>
<dbReference type="SUPFAM" id="SSF54862">
    <property type="entry name" value="4Fe-4S ferredoxins"/>
    <property type="match status" value="1"/>
</dbReference>
<evidence type="ECO:0000256" key="4">
    <source>
        <dbReference type="ARBA" id="ARBA00023004"/>
    </source>
</evidence>
<dbReference type="InterPro" id="IPR004017">
    <property type="entry name" value="Cys_rich_dom"/>
</dbReference>
<evidence type="ECO:0000256" key="2">
    <source>
        <dbReference type="ARBA" id="ARBA00022723"/>
    </source>
</evidence>
<evidence type="ECO:0000256" key="6">
    <source>
        <dbReference type="PIRNR" id="PIRNR000139"/>
    </source>
</evidence>
<comment type="catalytic activity">
    <reaction evidence="6">
        <text>(R)-lactate + A = pyruvate + AH2</text>
        <dbReference type="Rhea" id="RHEA:15089"/>
        <dbReference type="ChEBI" id="CHEBI:13193"/>
        <dbReference type="ChEBI" id="CHEBI:15361"/>
        <dbReference type="ChEBI" id="CHEBI:16004"/>
        <dbReference type="ChEBI" id="CHEBI:17499"/>
    </reaction>
</comment>
<dbReference type="EMBL" id="CP001931">
    <property type="protein sequence ID" value="ADC89071.1"/>
    <property type="molecule type" value="Genomic_DNA"/>
</dbReference>
<evidence type="ECO:0000256" key="3">
    <source>
        <dbReference type="ARBA" id="ARBA00022737"/>
    </source>
</evidence>
<evidence type="ECO:0000313" key="9">
    <source>
        <dbReference type="Proteomes" id="UP000002043"/>
    </source>
</evidence>
<dbReference type="InterPro" id="IPR017896">
    <property type="entry name" value="4Fe4S_Fe-S-bd"/>
</dbReference>
<dbReference type="GO" id="GO:0019154">
    <property type="term" value="F:glycolate dehydrogenase activity"/>
    <property type="evidence" value="ECO:0007669"/>
    <property type="project" value="UniProtKB-EC"/>
</dbReference>
<keyword evidence="3" id="KW-0677">Repeat</keyword>
<dbReference type="RefSeq" id="WP_012991478.1">
    <property type="nucleotide sequence ID" value="NC_013894.1"/>
</dbReference>
<accession>D3SPI4</accession>
<dbReference type="InterPro" id="IPR017900">
    <property type="entry name" value="4Fe4S_Fe_S_CS"/>
</dbReference>
<feature type="domain" description="4Fe-4S ferredoxin-type" evidence="7">
    <location>
        <begin position="55"/>
        <end position="83"/>
    </location>
</feature>
<dbReference type="InterPro" id="IPR009051">
    <property type="entry name" value="Helical_ferredxn"/>
</dbReference>